<keyword evidence="1" id="KW-0732">Signal</keyword>
<name>A0A3N9YCP0_9ACTN</name>
<evidence type="ECO:0000256" key="1">
    <source>
        <dbReference type="SAM" id="SignalP"/>
    </source>
</evidence>
<organism evidence="2 3">
    <name type="scientific">Micromonospora ureilytica</name>
    <dbReference type="NCBI Taxonomy" id="709868"/>
    <lineage>
        <taxon>Bacteria</taxon>
        <taxon>Bacillati</taxon>
        <taxon>Actinomycetota</taxon>
        <taxon>Actinomycetes</taxon>
        <taxon>Micromonosporales</taxon>
        <taxon>Micromonosporaceae</taxon>
        <taxon>Micromonospora</taxon>
    </lineage>
</organism>
<dbReference type="EMBL" id="QDGB01000230">
    <property type="protein sequence ID" value="RQX17197.1"/>
    <property type="molecule type" value="Genomic_DNA"/>
</dbReference>
<dbReference type="Proteomes" id="UP000278981">
    <property type="component" value="Unassembled WGS sequence"/>
</dbReference>
<dbReference type="AlphaFoldDB" id="A0A3N9YCP0"/>
<feature type="chain" id="PRO_5018327262" evidence="1">
    <location>
        <begin position="20"/>
        <end position="75"/>
    </location>
</feature>
<feature type="signal peptide" evidence="1">
    <location>
        <begin position="1"/>
        <end position="19"/>
    </location>
</feature>
<gene>
    <name evidence="2" type="ORF">DDE19_12725</name>
</gene>
<sequence>MALGAVALGAALGASPAHADTPSPSRLPLVEVATSPEGIKVSVADVVEVQLSVPLPLPTAVVSLPVPLPSADPLP</sequence>
<comment type="caution">
    <text evidence="2">The sequence shown here is derived from an EMBL/GenBank/DDBJ whole genome shotgun (WGS) entry which is preliminary data.</text>
</comment>
<evidence type="ECO:0000313" key="3">
    <source>
        <dbReference type="Proteomes" id="UP000278981"/>
    </source>
</evidence>
<evidence type="ECO:0000313" key="2">
    <source>
        <dbReference type="EMBL" id="RQX17197.1"/>
    </source>
</evidence>
<reference evidence="2 3" key="1">
    <citation type="submission" date="2018-04" db="EMBL/GenBank/DDBJ databases">
        <title>Micromonosporas from Atacama Desert.</title>
        <authorList>
            <person name="Carro L."/>
            <person name="Klenk H.-P."/>
            <person name="Goodfellow M."/>
        </authorList>
    </citation>
    <scope>NUCLEOTIDE SEQUENCE [LARGE SCALE GENOMIC DNA]</scope>
    <source>
        <strain evidence="2 3">LB19</strain>
    </source>
</reference>
<accession>A0A3N9YCP0</accession>
<proteinExistence type="predicted"/>
<feature type="non-terminal residue" evidence="2">
    <location>
        <position position="75"/>
    </location>
</feature>
<protein>
    <submittedName>
        <fullName evidence="2">Uncharacterized protein</fullName>
    </submittedName>
</protein>